<dbReference type="FunFam" id="1.25.40.10:FF:000077">
    <property type="entry name" value="CTR9 homolog, Paf1/RNA polymerase II complex component"/>
    <property type="match status" value="1"/>
</dbReference>
<feature type="repeat" description="TPR" evidence="3">
    <location>
        <begin position="157"/>
        <end position="190"/>
    </location>
</feature>
<evidence type="ECO:0000256" key="3">
    <source>
        <dbReference type="PROSITE-ProRule" id="PRU00339"/>
    </source>
</evidence>
<feature type="compositionally biased region" description="Basic and acidic residues" evidence="5">
    <location>
        <begin position="876"/>
        <end position="887"/>
    </location>
</feature>
<dbReference type="AlphaFoldDB" id="A0A8J5UTV8"/>
<evidence type="ECO:0000256" key="1">
    <source>
        <dbReference type="ARBA" id="ARBA00022737"/>
    </source>
</evidence>
<dbReference type="GO" id="GO:0006355">
    <property type="term" value="P:regulation of DNA-templated transcription"/>
    <property type="evidence" value="ECO:0007669"/>
    <property type="project" value="InterPro"/>
</dbReference>
<feature type="region of interest" description="Disordered" evidence="5">
    <location>
        <begin position="848"/>
        <end position="1002"/>
    </location>
</feature>
<dbReference type="InterPro" id="IPR031101">
    <property type="entry name" value="Ctr9"/>
</dbReference>
<evidence type="ECO:0000256" key="5">
    <source>
        <dbReference type="SAM" id="MobiDB-lite"/>
    </source>
</evidence>
<dbReference type="Pfam" id="PF13374">
    <property type="entry name" value="TPR_10"/>
    <property type="match status" value="1"/>
</dbReference>
<name>A0A8J5UTV8_9HYME</name>
<dbReference type="Pfam" id="PF13432">
    <property type="entry name" value="TPR_16"/>
    <property type="match status" value="1"/>
</dbReference>
<dbReference type="PROSITE" id="PS50005">
    <property type="entry name" value="TPR"/>
    <property type="match status" value="5"/>
</dbReference>
<dbReference type="FunFam" id="1.25.40.10:FF:000069">
    <property type="entry name" value="CTR9 homolog, Paf1/RNA polymerase II complex component"/>
    <property type="match status" value="1"/>
</dbReference>
<dbReference type="Pfam" id="PF13181">
    <property type="entry name" value="TPR_8"/>
    <property type="match status" value="2"/>
</dbReference>
<feature type="repeat" description="TPR" evidence="3">
    <location>
        <begin position="410"/>
        <end position="443"/>
    </location>
</feature>
<protein>
    <recommendedName>
        <fullName evidence="6">Tetratricopeptide repeat protein 21A/21B fourth ARM domain-containing protein</fullName>
    </recommendedName>
</protein>
<dbReference type="FunFam" id="1.25.40.10:FF:000089">
    <property type="entry name" value="CTR9 homolog, Paf1/RNA polymerase II complex component"/>
    <property type="match status" value="1"/>
</dbReference>
<accession>A0A8J5UTV8</accession>
<dbReference type="EMBL" id="JAAOIC020000049">
    <property type="protein sequence ID" value="KAG8036225.1"/>
    <property type="molecule type" value="Genomic_DNA"/>
</dbReference>
<dbReference type="FunFam" id="1.25.40.10:FF:000084">
    <property type="entry name" value="CTR9 homolog, Paf1/RNA polymerase II complex component"/>
    <property type="match status" value="1"/>
</dbReference>
<feature type="domain" description="Tetratricopeptide repeat protein 21A/21B fourth ARM" evidence="6">
    <location>
        <begin position="127"/>
        <end position="291"/>
    </location>
</feature>
<keyword evidence="8" id="KW-1185">Reference proteome</keyword>
<feature type="region of interest" description="Disordered" evidence="5">
    <location>
        <begin position="1031"/>
        <end position="1052"/>
    </location>
</feature>
<feature type="repeat" description="TPR" evidence="3">
    <location>
        <begin position="676"/>
        <end position="709"/>
    </location>
</feature>
<dbReference type="GO" id="GO:0006368">
    <property type="term" value="P:transcription elongation by RNA polymerase II"/>
    <property type="evidence" value="ECO:0007669"/>
    <property type="project" value="TreeGrafter"/>
</dbReference>
<dbReference type="OrthoDB" id="343875at2759"/>
<reference evidence="7" key="1">
    <citation type="submission" date="2020-03" db="EMBL/GenBank/DDBJ databases">
        <authorList>
            <person name="Chebbi M.A."/>
            <person name="Drezen J.M."/>
        </authorList>
    </citation>
    <scope>NUCLEOTIDE SEQUENCE</scope>
    <source>
        <tissue evidence="7">Whole body</tissue>
    </source>
</reference>
<dbReference type="Pfam" id="PF25068">
    <property type="entry name" value="ARM_TT21_4th"/>
    <property type="match status" value="1"/>
</dbReference>
<evidence type="ECO:0000313" key="7">
    <source>
        <dbReference type="EMBL" id="KAG8036225.1"/>
    </source>
</evidence>
<feature type="repeat" description="TPR" evidence="3">
    <location>
        <begin position="265"/>
        <end position="298"/>
    </location>
</feature>
<feature type="compositionally biased region" description="Basic and acidic residues" evidence="5">
    <location>
        <begin position="894"/>
        <end position="912"/>
    </location>
</feature>
<dbReference type="Proteomes" id="UP000729913">
    <property type="component" value="Unassembled WGS sequence"/>
</dbReference>
<feature type="compositionally biased region" description="Basic and acidic residues" evidence="5">
    <location>
        <begin position="964"/>
        <end position="975"/>
    </location>
</feature>
<keyword evidence="4" id="KW-0175">Coiled coil</keyword>
<reference evidence="7" key="2">
    <citation type="submission" date="2021-04" db="EMBL/GenBank/DDBJ databases">
        <title>Genome-wide patterns of bracovirus chromosomal integration into multiple host tissues during parasitism.</title>
        <authorList>
            <person name="Chebbi M.A.C."/>
        </authorList>
    </citation>
    <scope>NUCLEOTIDE SEQUENCE</scope>
    <source>
        <tissue evidence="7">Whole body</tissue>
    </source>
</reference>
<evidence type="ECO:0000259" key="6">
    <source>
        <dbReference type="Pfam" id="PF25068"/>
    </source>
</evidence>
<feature type="repeat" description="TPR" evidence="3">
    <location>
        <begin position="300"/>
        <end position="333"/>
    </location>
</feature>
<gene>
    <name evidence="7" type="ORF">G9C98_004805</name>
</gene>
<dbReference type="InterPro" id="IPR056836">
    <property type="entry name" value="ARM_TT21_4th"/>
</dbReference>
<dbReference type="PANTHER" id="PTHR14027:SF2">
    <property type="entry name" value="RNA POLYMERASE-ASSOCIATED PROTEIN CTR9 HOMOLOG"/>
    <property type="match status" value="1"/>
</dbReference>
<keyword evidence="2 3" id="KW-0802">TPR repeat</keyword>
<dbReference type="FunFam" id="1.25.40.10:FF:000289">
    <property type="entry name" value="RNA polymerase-associated protein CTR9 homolog"/>
    <property type="match status" value="1"/>
</dbReference>
<dbReference type="InterPro" id="IPR019734">
    <property type="entry name" value="TPR_rpt"/>
</dbReference>
<organism evidence="7 8">
    <name type="scientific">Cotesia typhae</name>
    <dbReference type="NCBI Taxonomy" id="2053667"/>
    <lineage>
        <taxon>Eukaryota</taxon>
        <taxon>Metazoa</taxon>
        <taxon>Ecdysozoa</taxon>
        <taxon>Arthropoda</taxon>
        <taxon>Hexapoda</taxon>
        <taxon>Insecta</taxon>
        <taxon>Pterygota</taxon>
        <taxon>Neoptera</taxon>
        <taxon>Endopterygota</taxon>
        <taxon>Hymenoptera</taxon>
        <taxon>Apocrita</taxon>
        <taxon>Ichneumonoidea</taxon>
        <taxon>Braconidae</taxon>
        <taxon>Microgastrinae</taxon>
        <taxon>Cotesia</taxon>
    </lineage>
</organism>
<feature type="coiled-coil region" evidence="4">
    <location>
        <begin position="808"/>
        <end position="839"/>
    </location>
</feature>
<evidence type="ECO:0000256" key="4">
    <source>
        <dbReference type="SAM" id="Coils"/>
    </source>
</evidence>
<keyword evidence="1" id="KW-0677">Repeat</keyword>
<dbReference type="PANTHER" id="PTHR14027">
    <property type="entry name" value="RNA POLYMERASE-ASSOCIATED PROTEIN CTR9"/>
    <property type="match status" value="1"/>
</dbReference>
<sequence length="1108" mass="126195">MATSIEIPLKDTDENIDDFIKILESSRNDANTEYKEFEKDQMRALDMLAAYYVQEANREKNKDKKRDLFTKATLLYTTADKIIMYDQNHLLGRAYFCLLEGDKLDQADAQFNFVLNQSQNNIPSLLGKACIAFNKKDYRGALAFYKKALRTNPNCPAAVRLGMGHCFMKLNNQDKARLAFERALQLDPQCVGALVGLSVLKLNLQQSDDIRSGVQMLSKAYTIDSTNPMVLNHLANHFFFKKDYNKVQHLALHAFHNTENEAMRAESCYQLARAFHVQRDYDQAFQYYYQATQFAPSAFVLPHFGLGQMYVYRGDSENAAQCFEKVLKVQPGNYETMKILGSLYANSPSQSKRDIARNHLRKVTEQFPDDVEAWIELAQILEQTDLNGALNAYGTATKILKEKVEADIPPEILNNVGALHYRLGNLEEARKNLEESLARSRADAQDDPNYYNSIAVTTTYNLARLNEALCVFDRAEKLYKDILKEHPNYMDCYLRLGCMARDKGQIYEASDWFKDALRINNEHPDAWSLLGNLHLAKMEWGPGQKKFERILKNPSTSTDAYSLIALGNIWLQTLHQSGKDKEREKRHQDRALMMYKQVLRNDPKNIWAANGIGAVLAHKGCVNEARDIFAQVREATAEFYDVWLNIAHIYVEQKQFVSAIQMYENCLRKFYKYHHVEVLQYLARAYFKAGKLKEAKMTLLKARRVAPQDTILLYNIALVLQRLATQILKDEKSTLTTVLQAVHELGLSHKYFQYLAAHGDRMEQLAEAEARRCQDLLSQAQYHVARARRLDEEEKMLRKKQEEERLAFKLKQNEEKKIIEEMKRQKEEAMLQKRQEYVEKTKNALVFGEMPSEKATKKGKRGRSDQYVSDSGGSGGEERRPDDAPREKNKKRKVSSDGKERRSRKSDNDKPKGPRGRKLGSGKKPKKPAPEVIRNSKFLSKETISTSPEAAREVHRVQSPHLSLDLDPKAAHDQGPDPDLVPGLGLAPRVVHDRGPGLDLDTVEVDQDHDLGLSRDHDQDQNLSPARQLGLDRAPGKAAPEADQGPGPDLPVARERAVQGLGHGHDPKVVQGLNLKAALGVDLVVRVALLGLLHRCQENQFQRVMVNL</sequence>
<dbReference type="SMART" id="SM00028">
    <property type="entry name" value="TPR"/>
    <property type="match status" value="12"/>
</dbReference>
<comment type="caution">
    <text evidence="7">The sequence shown here is derived from an EMBL/GenBank/DDBJ whole genome shotgun (WGS) entry which is preliminary data.</text>
</comment>
<evidence type="ECO:0000313" key="8">
    <source>
        <dbReference type="Proteomes" id="UP000729913"/>
    </source>
</evidence>
<dbReference type="GO" id="GO:0016593">
    <property type="term" value="C:Cdc73/Paf1 complex"/>
    <property type="evidence" value="ECO:0007669"/>
    <property type="project" value="TreeGrafter"/>
</dbReference>
<proteinExistence type="predicted"/>
<dbReference type="Pfam" id="PF14559">
    <property type="entry name" value="TPR_19"/>
    <property type="match status" value="1"/>
</dbReference>
<feature type="compositionally biased region" description="Basic residues" evidence="5">
    <location>
        <begin position="913"/>
        <end position="927"/>
    </location>
</feature>
<evidence type="ECO:0000256" key="2">
    <source>
        <dbReference type="ARBA" id="ARBA00022803"/>
    </source>
</evidence>
<dbReference type="GO" id="GO:0000993">
    <property type="term" value="F:RNA polymerase II complex binding"/>
    <property type="evidence" value="ECO:0007669"/>
    <property type="project" value="TreeGrafter"/>
</dbReference>